<keyword evidence="2" id="KW-0732">Signal</keyword>
<proteinExistence type="predicted"/>
<name>A0A7S3JUL6_9STRA</name>
<accession>A0A7S3JUL6</accession>
<feature type="region of interest" description="Disordered" evidence="1">
    <location>
        <begin position="300"/>
        <end position="363"/>
    </location>
</feature>
<evidence type="ECO:0000313" key="3">
    <source>
        <dbReference type="EMBL" id="CAE0365509.1"/>
    </source>
</evidence>
<gene>
    <name evidence="3" type="ORF">ALAG00032_LOCUS6252</name>
</gene>
<dbReference type="Gene3D" id="3.40.470.10">
    <property type="entry name" value="Uracil-DNA glycosylase-like domain"/>
    <property type="match status" value="1"/>
</dbReference>
<evidence type="ECO:0008006" key="4">
    <source>
        <dbReference type="Google" id="ProtNLM"/>
    </source>
</evidence>
<evidence type="ECO:0000256" key="1">
    <source>
        <dbReference type="SAM" id="MobiDB-lite"/>
    </source>
</evidence>
<dbReference type="EMBL" id="HBIJ01008880">
    <property type="protein sequence ID" value="CAE0365509.1"/>
    <property type="molecule type" value="Transcribed_RNA"/>
</dbReference>
<evidence type="ECO:0000256" key="2">
    <source>
        <dbReference type="SAM" id="SignalP"/>
    </source>
</evidence>
<protein>
    <recommendedName>
        <fullName evidence="4">Uracil-DNA glycosylase-like domain-containing protein</fullName>
    </recommendedName>
</protein>
<dbReference type="AlphaFoldDB" id="A0A7S3JUL6"/>
<feature type="signal peptide" evidence="2">
    <location>
        <begin position="1"/>
        <end position="19"/>
    </location>
</feature>
<organism evidence="3">
    <name type="scientific">Aureoumbra lagunensis</name>
    <dbReference type="NCBI Taxonomy" id="44058"/>
    <lineage>
        <taxon>Eukaryota</taxon>
        <taxon>Sar</taxon>
        <taxon>Stramenopiles</taxon>
        <taxon>Ochrophyta</taxon>
        <taxon>Pelagophyceae</taxon>
        <taxon>Pelagomonadales</taxon>
        <taxon>Aureoumbra</taxon>
    </lineage>
</organism>
<reference evidence="3" key="1">
    <citation type="submission" date="2021-01" db="EMBL/GenBank/DDBJ databases">
        <authorList>
            <person name="Corre E."/>
            <person name="Pelletier E."/>
            <person name="Niang G."/>
            <person name="Scheremetjew M."/>
            <person name="Finn R."/>
            <person name="Kale V."/>
            <person name="Holt S."/>
            <person name="Cochrane G."/>
            <person name="Meng A."/>
            <person name="Brown T."/>
            <person name="Cohen L."/>
        </authorList>
    </citation>
    <scope>NUCLEOTIDE SEQUENCE</scope>
    <source>
        <strain evidence="3">CCMP1510</strain>
    </source>
</reference>
<dbReference type="InterPro" id="IPR036895">
    <property type="entry name" value="Uracil-DNA_glycosylase-like_sf"/>
</dbReference>
<feature type="chain" id="PRO_5030566582" description="Uracil-DNA glycosylase-like domain-containing protein" evidence="2">
    <location>
        <begin position="20"/>
        <end position="363"/>
    </location>
</feature>
<sequence length="363" mass="40721">MIVATISLFLVVDRSLSLAMLKTTKSPHFILDKGKKGSLAPLVHAEIAPHTLILGTQPSDNSLKHGSYYMTNANAFWHIAGDALGFRRGFHIDNRTEAVDFIRAHIFHQNPIYNYEQAVEKLTSRGYAVWDVLIESERKGSLDSDIKNAIGNDLPSFLAMYPTINKICFASGASSARFFARIHKSYLAENAHVFKPHPDNPASQVLFSHLGPKNDTQQCIQLCIMESVSPAANPRQTWTTEAQRRKGFSDQWTQRPAAVYPYKRDQWFRLCYNREPAVMAAPAFGSLDSHFRTPLSSDLFSNEQVTPSSSSSLTPIPKKMNSPLHEFPLPSTSTTTTKKPHDENIFDVAPSTPPPKKKRIRQR</sequence>
<dbReference type="SUPFAM" id="SSF52141">
    <property type="entry name" value="Uracil-DNA glycosylase-like"/>
    <property type="match status" value="1"/>
</dbReference>